<organism evidence="1 2">
    <name type="scientific">Lipomyces starkeyi NRRL Y-11557</name>
    <dbReference type="NCBI Taxonomy" id="675824"/>
    <lineage>
        <taxon>Eukaryota</taxon>
        <taxon>Fungi</taxon>
        <taxon>Dikarya</taxon>
        <taxon>Ascomycota</taxon>
        <taxon>Saccharomycotina</taxon>
        <taxon>Lipomycetes</taxon>
        <taxon>Lipomycetales</taxon>
        <taxon>Lipomycetaceae</taxon>
        <taxon>Lipomyces</taxon>
    </lineage>
</organism>
<accession>A0A1E3Q012</accession>
<protein>
    <submittedName>
        <fullName evidence="1">Uncharacterized protein</fullName>
    </submittedName>
</protein>
<dbReference type="OrthoDB" id="10483347at2759"/>
<evidence type="ECO:0000313" key="1">
    <source>
        <dbReference type="EMBL" id="ODQ70966.1"/>
    </source>
</evidence>
<sequence length="140" mass="16455">MSMNPRKLIKRLNGGDLLTLEEYQRIDEYRQNERIRQRQIRARTRQKKTTTIKSSLYVFPFQQQHDPELYSPETTQSPTLPVPTLTQIRHSKAVTLDEDKERTLRLLALDYILNKDTSTSSCCFEQVTRGQPWNLTSLLS</sequence>
<proteinExistence type="predicted"/>
<evidence type="ECO:0000313" key="2">
    <source>
        <dbReference type="Proteomes" id="UP000094385"/>
    </source>
</evidence>
<dbReference type="EMBL" id="KV454299">
    <property type="protein sequence ID" value="ODQ70966.1"/>
    <property type="molecule type" value="Genomic_DNA"/>
</dbReference>
<gene>
    <name evidence="1" type="ORF">LIPSTDRAFT_74486</name>
</gene>
<keyword evidence="2" id="KW-1185">Reference proteome</keyword>
<dbReference type="Proteomes" id="UP000094385">
    <property type="component" value="Unassembled WGS sequence"/>
</dbReference>
<reference evidence="1 2" key="1">
    <citation type="journal article" date="2016" name="Proc. Natl. Acad. Sci. U.S.A.">
        <title>Comparative genomics of biotechnologically important yeasts.</title>
        <authorList>
            <person name="Riley R."/>
            <person name="Haridas S."/>
            <person name="Wolfe K.H."/>
            <person name="Lopes M.R."/>
            <person name="Hittinger C.T."/>
            <person name="Goeker M."/>
            <person name="Salamov A.A."/>
            <person name="Wisecaver J.H."/>
            <person name="Long T.M."/>
            <person name="Calvey C.H."/>
            <person name="Aerts A.L."/>
            <person name="Barry K.W."/>
            <person name="Choi C."/>
            <person name="Clum A."/>
            <person name="Coughlan A.Y."/>
            <person name="Deshpande S."/>
            <person name="Douglass A.P."/>
            <person name="Hanson S.J."/>
            <person name="Klenk H.-P."/>
            <person name="LaButti K.M."/>
            <person name="Lapidus A."/>
            <person name="Lindquist E.A."/>
            <person name="Lipzen A.M."/>
            <person name="Meier-Kolthoff J.P."/>
            <person name="Ohm R.A."/>
            <person name="Otillar R.P."/>
            <person name="Pangilinan J.L."/>
            <person name="Peng Y."/>
            <person name="Rokas A."/>
            <person name="Rosa C.A."/>
            <person name="Scheuner C."/>
            <person name="Sibirny A.A."/>
            <person name="Slot J.C."/>
            <person name="Stielow J.B."/>
            <person name="Sun H."/>
            <person name="Kurtzman C.P."/>
            <person name="Blackwell M."/>
            <person name="Grigoriev I.V."/>
            <person name="Jeffries T.W."/>
        </authorList>
    </citation>
    <scope>NUCLEOTIDE SEQUENCE [LARGE SCALE GENOMIC DNA]</scope>
    <source>
        <strain evidence="1 2">NRRL Y-11557</strain>
    </source>
</reference>
<name>A0A1E3Q012_LIPST</name>
<dbReference type="AlphaFoldDB" id="A0A1E3Q012"/>